<evidence type="ECO:0000256" key="5">
    <source>
        <dbReference type="ARBA" id="ARBA00023235"/>
    </source>
</evidence>
<organism evidence="7">
    <name type="scientific">bioreactor metagenome</name>
    <dbReference type="NCBI Taxonomy" id="1076179"/>
    <lineage>
        <taxon>unclassified sequences</taxon>
        <taxon>metagenomes</taxon>
        <taxon>ecological metagenomes</taxon>
    </lineage>
</organism>
<gene>
    <name evidence="7" type="ORF">SDC9_23541</name>
</gene>
<dbReference type="Gene3D" id="3.30.70.2210">
    <property type="match status" value="1"/>
</dbReference>
<accession>A0A644UFH1</accession>
<protein>
    <recommendedName>
        <fullName evidence="3">peptidylprolyl isomerase</fullName>
        <ecNumber evidence="3">5.2.1.8</ecNumber>
    </recommendedName>
</protein>
<name>A0A644UFH1_9ZZZZ</name>
<comment type="similarity">
    <text evidence="2">Belongs to the FKBP-type PPIase family.</text>
</comment>
<dbReference type="EC" id="5.2.1.8" evidence="3"/>
<evidence type="ECO:0000256" key="1">
    <source>
        <dbReference type="ARBA" id="ARBA00000971"/>
    </source>
</evidence>
<dbReference type="SUPFAM" id="SSF54534">
    <property type="entry name" value="FKBP-like"/>
    <property type="match status" value="1"/>
</dbReference>
<evidence type="ECO:0000256" key="3">
    <source>
        <dbReference type="ARBA" id="ARBA00013194"/>
    </source>
</evidence>
<dbReference type="Pfam" id="PF00254">
    <property type="entry name" value="FKBP_C"/>
    <property type="match status" value="1"/>
</dbReference>
<dbReference type="PANTHER" id="PTHR47861:SF2">
    <property type="entry name" value="LONG-TYPE PEPTIDYL-PROLYL CIS-TRANS ISOMERASE"/>
    <property type="match status" value="1"/>
</dbReference>
<keyword evidence="5" id="KW-0413">Isomerase</keyword>
<comment type="catalytic activity">
    <reaction evidence="1">
        <text>[protein]-peptidylproline (omega=180) = [protein]-peptidylproline (omega=0)</text>
        <dbReference type="Rhea" id="RHEA:16237"/>
        <dbReference type="Rhea" id="RHEA-COMP:10747"/>
        <dbReference type="Rhea" id="RHEA-COMP:10748"/>
        <dbReference type="ChEBI" id="CHEBI:83833"/>
        <dbReference type="ChEBI" id="CHEBI:83834"/>
        <dbReference type="EC" id="5.2.1.8"/>
    </reaction>
</comment>
<evidence type="ECO:0000259" key="6">
    <source>
        <dbReference type="PROSITE" id="PS50059"/>
    </source>
</evidence>
<dbReference type="AlphaFoldDB" id="A0A644UFH1"/>
<dbReference type="Gene3D" id="2.40.10.330">
    <property type="match status" value="1"/>
</dbReference>
<dbReference type="PANTHER" id="PTHR47861">
    <property type="entry name" value="FKBP-TYPE PEPTIDYL-PROLYL CIS-TRANS ISOMERASE SLYD"/>
    <property type="match status" value="1"/>
</dbReference>
<dbReference type="PROSITE" id="PS50059">
    <property type="entry name" value="FKBP_PPIASE"/>
    <property type="match status" value="1"/>
</dbReference>
<keyword evidence="4" id="KW-0697">Rotamase</keyword>
<evidence type="ECO:0000256" key="4">
    <source>
        <dbReference type="ARBA" id="ARBA00023110"/>
    </source>
</evidence>
<feature type="domain" description="PPIase FKBP-type" evidence="6">
    <location>
        <begin position="6"/>
        <end position="113"/>
    </location>
</feature>
<dbReference type="Gene3D" id="3.10.50.40">
    <property type="match status" value="1"/>
</dbReference>
<proteinExistence type="inferred from homology"/>
<dbReference type="InterPro" id="IPR048261">
    <property type="entry name" value="SlpA/SlyD-like_ins_sf"/>
</dbReference>
<dbReference type="InterPro" id="IPR046357">
    <property type="entry name" value="PPIase_dom_sf"/>
</dbReference>
<evidence type="ECO:0000256" key="2">
    <source>
        <dbReference type="ARBA" id="ARBA00006577"/>
    </source>
</evidence>
<dbReference type="InterPro" id="IPR001179">
    <property type="entry name" value="PPIase_FKBP_dom"/>
</dbReference>
<reference evidence="7" key="1">
    <citation type="submission" date="2019-08" db="EMBL/GenBank/DDBJ databases">
        <authorList>
            <person name="Kucharzyk K."/>
            <person name="Murdoch R.W."/>
            <person name="Higgins S."/>
            <person name="Loffler F."/>
        </authorList>
    </citation>
    <scope>NUCLEOTIDE SEQUENCE</scope>
</reference>
<sequence>MAIENGTYIKLSYTGSVNGVPFDTTDAEVAKTAGIFREKAMYGPSIVKVGAGHLLPGVDQDLAGKEIGKEYTLVVPAEKAFGEHKKEELKAIDKKAFEKKPELFERVTIEGRDGVVVNKVGSRYIVDFNHPLAGQDVAYVYTIEGVVEDDAEKLAGMIKLLTGRDMKVDAGDKTFVSIEVPAMMSMYNQNWLMTQYMVSQEAFALFTEIENVKFVESFPRPNYKTEEETAPAEEQAAE</sequence>
<dbReference type="EMBL" id="VSSQ01000109">
    <property type="protein sequence ID" value="MPL77684.1"/>
    <property type="molecule type" value="Genomic_DNA"/>
</dbReference>
<evidence type="ECO:0000313" key="7">
    <source>
        <dbReference type="EMBL" id="MPL77684.1"/>
    </source>
</evidence>
<comment type="caution">
    <text evidence="7">The sequence shown here is derived from an EMBL/GenBank/DDBJ whole genome shotgun (WGS) entry which is preliminary data.</text>
</comment>
<dbReference type="GO" id="GO:0003755">
    <property type="term" value="F:peptidyl-prolyl cis-trans isomerase activity"/>
    <property type="evidence" value="ECO:0007669"/>
    <property type="project" value="UniProtKB-KW"/>
</dbReference>